<proteinExistence type="predicted"/>
<dbReference type="PANTHER" id="PTHR33781:SF4">
    <property type="entry name" value="PROTEIN PHYTOCHROME KINASE SUBSTRATE 1"/>
    <property type="match status" value="1"/>
</dbReference>
<comment type="caution">
    <text evidence="1">The sequence shown here is derived from an EMBL/GenBank/DDBJ whole genome shotgun (WGS) entry which is preliminary data.</text>
</comment>
<dbReference type="InterPro" id="IPR039615">
    <property type="entry name" value="PKS"/>
</dbReference>
<dbReference type="PANTHER" id="PTHR33781">
    <property type="entry name" value="PROTEIN PHYTOCHROME KINASE SUBSTRATE 1-RELATED"/>
    <property type="match status" value="1"/>
</dbReference>
<gene>
    <name evidence="1" type="ORF">AAHA92_01243</name>
</gene>
<dbReference type="EMBL" id="JBEAFC010000001">
    <property type="protein sequence ID" value="KAL1569812.1"/>
    <property type="molecule type" value="Genomic_DNA"/>
</dbReference>
<reference evidence="1 2" key="1">
    <citation type="submission" date="2024-06" db="EMBL/GenBank/DDBJ databases">
        <title>A chromosome level genome sequence of Diviner's sage (Salvia divinorum).</title>
        <authorList>
            <person name="Ford S.A."/>
            <person name="Ro D.-K."/>
            <person name="Ness R.W."/>
            <person name="Phillips M.A."/>
        </authorList>
    </citation>
    <scope>NUCLEOTIDE SEQUENCE [LARGE SCALE GENOMIC DNA]</scope>
    <source>
        <strain evidence="1">SAF-2024a</strain>
        <tissue evidence="1">Leaf</tissue>
    </source>
</reference>
<evidence type="ECO:0000313" key="2">
    <source>
        <dbReference type="Proteomes" id="UP001567538"/>
    </source>
</evidence>
<accession>A0ABD1IM81</accession>
<sequence>MLMPVQSHRYPSKIIKNSISSAASFTPQDKEIDVFDAWKYFNDGLNHTPKICTKSLPNDHHRPKLKKDVVQTAVKEHPPVLSQRSQQHSTKTGKKSFLASIGCNCSCLTISGRSKPGNKSNDHFIKQERKRRSQFGLKGNNCFNMGTNLTMLTWGEELKIPSTSSDSDSDASSDLFEIKSFYIDNPFEPTTCFAPSIERSVVTASAADFSLLSDSDDASSTILTPCIKKSGLNAKTASFREMPKIRPSILSGCKSQKAISVAGDAQTRRRPVMTAS</sequence>
<dbReference type="Proteomes" id="UP001567538">
    <property type="component" value="Unassembled WGS sequence"/>
</dbReference>
<dbReference type="AlphaFoldDB" id="A0ABD1IM81"/>
<protein>
    <submittedName>
        <fullName evidence="1">Protein PHYTOCHROME KINASE SUBSTRATE 2-like</fullName>
    </submittedName>
</protein>
<keyword evidence="2" id="KW-1185">Reference proteome</keyword>
<evidence type="ECO:0000313" key="1">
    <source>
        <dbReference type="EMBL" id="KAL1569812.1"/>
    </source>
</evidence>
<name>A0ABD1IM81_SALDI</name>
<organism evidence="1 2">
    <name type="scientific">Salvia divinorum</name>
    <name type="common">Maria pastora</name>
    <name type="synonym">Diviner's sage</name>
    <dbReference type="NCBI Taxonomy" id="28513"/>
    <lineage>
        <taxon>Eukaryota</taxon>
        <taxon>Viridiplantae</taxon>
        <taxon>Streptophyta</taxon>
        <taxon>Embryophyta</taxon>
        <taxon>Tracheophyta</taxon>
        <taxon>Spermatophyta</taxon>
        <taxon>Magnoliopsida</taxon>
        <taxon>eudicotyledons</taxon>
        <taxon>Gunneridae</taxon>
        <taxon>Pentapetalae</taxon>
        <taxon>asterids</taxon>
        <taxon>lamiids</taxon>
        <taxon>Lamiales</taxon>
        <taxon>Lamiaceae</taxon>
        <taxon>Nepetoideae</taxon>
        <taxon>Mentheae</taxon>
        <taxon>Salviinae</taxon>
        <taxon>Salvia</taxon>
        <taxon>Salvia subgen. Calosphace</taxon>
    </lineage>
</organism>